<feature type="binding site" evidence="11">
    <location>
        <position position="20"/>
    </location>
    <ligand>
        <name>Zn(2+)</name>
        <dbReference type="ChEBI" id="CHEBI:29105"/>
    </ligand>
</feature>
<comment type="catalytic activity">
    <reaction evidence="9">
        <text>7,8-dihydroneopterin 3'-triphosphate = 6-pyruvoyl-5,6,7,8-tetrahydropterin + triphosphate + H(+)</text>
        <dbReference type="Rhea" id="RHEA:22048"/>
        <dbReference type="ChEBI" id="CHEBI:15378"/>
        <dbReference type="ChEBI" id="CHEBI:18036"/>
        <dbReference type="ChEBI" id="CHEBI:58462"/>
        <dbReference type="ChEBI" id="CHEBI:136564"/>
        <dbReference type="EC" id="4.2.3.12"/>
    </reaction>
</comment>
<dbReference type="FunFam" id="3.30.479.10:FF:000003">
    <property type="entry name" value="6-pyruvoyl tetrahydrobiopterin synthase"/>
    <property type="match status" value="1"/>
</dbReference>
<feature type="binding site" evidence="11">
    <location>
        <position position="45"/>
    </location>
    <ligand>
        <name>Zn(2+)</name>
        <dbReference type="ChEBI" id="CHEBI:29105"/>
    </ligand>
</feature>
<comment type="pathway">
    <text evidence="1 9">Cofactor biosynthesis; tetrahydrobiopterin biosynthesis; tetrahydrobiopterin from 7,8-dihydroneopterin triphosphate: step 1/3.</text>
</comment>
<dbReference type="EC" id="4.2.3.12" evidence="3 9"/>
<feature type="active site" description="Proton acceptor" evidence="10">
    <location>
        <position position="39"/>
    </location>
</feature>
<dbReference type="EMBL" id="JADGJW010000155">
    <property type="protein sequence ID" value="KAJ3222873.1"/>
    <property type="molecule type" value="Genomic_DNA"/>
</dbReference>
<feature type="binding site" evidence="11">
    <location>
        <position position="43"/>
    </location>
    <ligand>
        <name>Zn(2+)</name>
        <dbReference type="ChEBI" id="CHEBI:29105"/>
    </ligand>
</feature>
<feature type="active site" description="Charge relay system" evidence="10">
    <location>
        <position position="127"/>
    </location>
</feature>
<comment type="similarity">
    <text evidence="2 9">Belongs to the PTPS family.</text>
</comment>
<evidence type="ECO:0000256" key="1">
    <source>
        <dbReference type="ARBA" id="ARBA00005126"/>
    </source>
</evidence>
<dbReference type="PANTHER" id="PTHR12589">
    <property type="entry name" value="PYRUVOYL TETRAHYDROBIOPTERIN SYNTHASE"/>
    <property type="match status" value="1"/>
</dbReference>
<evidence type="ECO:0000256" key="7">
    <source>
        <dbReference type="ARBA" id="ARBA00023007"/>
    </source>
</evidence>
<dbReference type="InterPro" id="IPR038418">
    <property type="entry name" value="6-PTP_synth/QueD_sf"/>
</dbReference>
<dbReference type="GO" id="GO:0005739">
    <property type="term" value="C:mitochondrion"/>
    <property type="evidence" value="ECO:0007669"/>
    <property type="project" value="TreeGrafter"/>
</dbReference>
<dbReference type="AlphaFoldDB" id="A0AAD5XX23"/>
<dbReference type="GO" id="GO:0006729">
    <property type="term" value="P:tetrahydrobiopterin biosynthetic process"/>
    <property type="evidence" value="ECO:0007669"/>
    <property type="project" value="UniProtKB-KW"/>
</dbReference>
<dbReference type="Pfam" id="PF01242">
    <property type="entry name" value="PTPS"/>
    <property type="match status" value="1"/>
</dbReference>
<organism evidence="12 13">
    <name type="scientific">Clydaea vesicula</name>
    <dbReference type="NCBI Taxonomy" id="447962"/>
    <lineage>
        <taxon>Eukaryota</taxon>
        <taxon>Fungi</taxon>
        <taxon>Fungi incertae sedis</taxon>
        <taxon>Chytridiomycota</taxon>
        <taxon>Chytridiomycota incertae sedis</taxon>
        <taxon>Chytridiomycetes</taxon>
        <taxon>Lobulomycetales</taxon>
        <taxon>Lobulomycetaceae</taxon>
        <taxon>Clydaea</taxon>
    </lineage>
</organism>
<dbReference type="PANTHER" id="PTHR12589:SF7">
    <property type="entry name" value="6-PYRUVOYL TETRAHYDROBIOPTERIN SYNTHASE"/>
    <property type="match status" value="1"/>
</dbReference>
<dbReference type="GO" id="GO:0003874">
    <property type="term" value="F:6-pyruvoyltetrahydropterin synthase activity"/>
    <property type="evidence" value="ECO:0007669"/>
    <property type="project" value="UniProtKB-EC"/>
</dbReference>
<dbReference type="GO" id="GO:0046872">
    <property type="term" value="F:metal ion binding"/>
    <property type="evidence" value="ECO:0007669"/>
    <property type="project" value="UniProtKB-KW"/>
</dbReference>
<keyword evidence="6 9" id="KW-0862">Zinc</keyword>
<comment type="cofactor">
    <cofactor evidence="9 11">
        <name>Zn(2+)</name>
        <dbReference type="ChEBI" id="CHEBI:29105"/>
    </cofactor>
    <text evidence="9 11">Binds 1 zinc ion per subunit.</text>
</comment>
<keyword evidence="7 9" id="KW-0783">Tetrahydrobiopterin biosynthesis</keyword>
<dbReference type="Proteomes" id="UP001211065">
    <property type="component" value="Unassembled WGS sequence"/>
</dbReference>
<gene>
    <name evidence="12" type="ORF">HK099_001797</name>
</gene>
<sequence length="140" mass="16339">MKSNERKIYLQRESHFSSAHKLSSKNLTLEENQKFWGKCSSLHGHNYKIIVTLYGEIDAETGMVFNINLLKPMIEKVVNTMDHKNLDEDVEFFRNNLSTAENIAVYIWDNLVNDIPNKLLYSIKLWETDRNSVIYKGSNP</sequence>
<dbReference type="InterPro" id="IPR007115">
    <property type="entry name" value="6-PTP_synth/QueD"/>
</dbReference>
<evidence type="ECO:0000256" key="3">
    <source>
        <dbReference type="ARBA" id="ARBA00013100"/>
    </source>
</evidence>
<evidence type="ECO:0000256" key="9">
    <source>
        <dbReference type="PIRNR" id="PIRNR006113"/>
    </source>
</evidence>
<evidence type="ECO:0000256" key="4">
    <source>
        <dbReference type="ARBA" id="ARBA00015587"/>
    </source>
</evidence>
<evidence type="ECO:0000256" key="8">
    <source>
        <dbReference type="ARBA" id="ARBA00023239"/>
    </source>
</evidence>
<evidence type="ECO:0000256" key="2">
    <source>
        <dbReference type="ARBA" id="ARBA00009164"/>
    </source>
</evidence>
<comment type="caution">
    <text evidence="12">The sequence shown here is derived from an EMBL/GenBank/DDBJ whole genome shotgun (WGS) entry which is preliminary data.</text>
</comment>
<dbReference type="PROSITE" id="PS00988">
    <property type="entry name" value="PTPS_2"/>
    <property type="match status" value="1"/>
</dbReference>
<keyword evidence="13" id="KW-1185">Reference proteome</keyword>
<accession>A0AAD5XX23</accession>
<keyword evidence="5 9" id="KW-0479">Metal-binding</keyword>
<keyword evidence="8 9" id="KW-0456">Lyase</keyword>
<dbReference type="PIRSF" id="PIRSF006113">
    <property type="entry name" value="PTP_synth"/>
    <property type="match status" value="1"/>
</dbReference>
<evidence type="ECO:0000313" key="13">
    <source>
        <dbReference type="Proteomes" id="UP001211065"/>
    </source>
</evidence>
<dbReference type="SUPFAM" id="SSF55620">
    <property type="entry name" value="Tetrahydrobiopterin biosynthesis enzymes-like"/>
    <property type="match status" value="1"/>
</dbReference>
<evidence type="ECO:0000256" key="10">
    <source>
        <dbReference type="PIRSR" id="PIRSR006113-1"/>
    </source>
</evidence>
<protein>
    <recommendedName>
        <fullName evidence="4 9">6-pyruvoyl tetrahydrobiopterin synthase</fullName>
        <shortName evidence="9">PTP synthase</shortName>
        <shortName evidence="9">PTPS</shortName>
        <ecNumber evidence="3 9">4.2.3.12</ecNumber>
    </recommendedName>
</protein>
<proteinExistence type="inferred from homology"/>
<evidence type="ECO:0000256" key="11">
    <source>
        <dbReference type="PIRSR" id="PIRSR006113-2"/>
    </source>
</evidence>
<reference evidence="12" key="1">
    <citation type="submission" date="2020-05" db="EMBL/GenBank/DDBJ databases">
        <title>Phylogenomic resolution of chytrid fungi.</title>
        <authorList>
            <person name="Stajich J.E."/>
            <person name="Amses K."/>
            <person name="Simmons R."/>
            <person name="Seto K."/>
            <person name="Myers J."/>
            <person name="Bonds A."/>
            <person name="Quandt C.A."/>
            <person name="Barry K."/>
            <person name="Liu P."/>
            <person name="Grigoriev I."/>
            <person name="Longcore J.E."/>
            <person name="James T.Y."/>
        </authorList>
    </citation>
    <scope>NUCLEOTIDE SEQUENCE</scope>
    <source>
        <strain evidence="12">JEL0476</strain>
    </source>
</reference>
<dbReference type="Gene3D" id="3.30.479.10">
    <property type="entry name" value="6-pyruvoyl tetrahydropterin synthase/QueD"/>
    <property type="match status" value="1"/>
</dbReference>
<dbReference type="InterPro" id="IPR022469">
    <property type="entry name" value="PTPS_His_AS"/>
</dbReference>
<name>A0AAD5XX23_9FUNG</name>
<feature type="active site" description="Charge relay system" evidence="10">
    <location>
        <position position="83"/>
    </location>
</feature>
<evidence type="ECO:0000313" key="12">
    <source>
        <dbReference type="EMBL" id="KAJ3222873.1"/>
    </source>
</evidence>
<evidence type="ECO:0000256" key="5">
    <source>
        <dbReference type="ARBA" id="ARBA00022723"/>
    </source>
</evidence>
<evidence type="ECO:0000256" key="6">
    <source>
        <dbReference type="ARBA" id="ARBA00022833"/>
    </source>
</evidence>